<organism evidence="2 3">
    <name type="scientific">Linum trigynum</name>
    <dbReference type="NCBI Taxonomy" id="586398"/>
    <lineage>
        <taxon>Eukaryota</taxon>
        <taxon>Viridiplantae</taxon>
        <taxon>Streptophyta</taxon>
        <taxon>Embryophyta</taxon>
        <taxon>Tracheophyta</taxon>
        <taxon>Spermatophyta</taxon>
        <taxon>Magnoliopsida</taxon>
        <taxon>eudicotyledons</taxon>
        <taxon>Gunneridae</taxon>
        <taxon>Pentapetalae</taxon>
        <taxon>rosids</taxon>
        <taxon>fabids</taxon>
        <taxon>Malpighiales</taxon>
        <taxon>Linaceae</taxon>
        <taxon>Linum</taxon>
    </lineage>
</organism>
<keyword evidence="3" id="KW-1185">Reference proteome</keyword>
<evidence type="ECO:0000256" key="1">
    <source>
        <dbReference type="SAM" id="MobiDB-lite"/>
    </source>
</evidence>
<reference evidence="2 3" key="1">
    <citation type="submission" date="2024-04" db="EMBL/GenBank/DDBJ databases">
        <authorList>
            <person name="Fracassetti M."/>
        </authorList>
    </citation>
    <scope>NUCLEOTIDE SEQUENCE [LARGE SCALE GENOMIC DNA]</scope>
</reference>
<evidence type="ECO:0000313" key="2">
    <source>
        <dbReference type="EMBL" id="CAL1408129.1"/>
    </source>
</evidence>
<proteinExistence type="predicted"/>
<protein>
    <submittedName>
        <fullName evidence="2">Uncharacterized protein</fullName>
    </submittedName>
</protein>
<feature type="region of interest" description="Disordered" evidence="1">
    <location>
        <begin position="44"/>
        <end position="89"/>
    </location>
</feature>
<dbReference type="Proteomes" id="UP001497516">
    <property type="component" value="Chromosome 8"/>
</dbReference>
<accession>A0AAV2GDA0</accession>
<dbReference type="AlphaFoldDB" id="A0AAV2GDA0"/>
<feature type="compositionally biased region" description="Basic and acidic residues" evidence="1">
    <location>
        <begin position="72"/>
        <end position="89"/>
    </location>
</feature>
<gene>
    <name evidence="2" type="ORF">LTRI10_LOCUS47750</name>
</gene>
<dbReference type="EMBL" id="OZ034821">
    <property type="protein sequence ID" value="CAL1408129.1"/>
    <property type="molecule type" value="Genomic_DNA"/>
</dbReference>
<name>A0AAV2GDA0_9ROSI</name>
<sequence length="89" mass="9690">MMNQLQPNEAILTAPTSVKTVVDLPEPSFQSLANASHTFAAQVDKAASNNNEEPNDDDAPLSTLTKMSKRKSVADMKSSKKENNSKKKK</sequence>
<evidence type="ECO:0000313" key="3">
    <source>
        <dbReference type="Proteomes" id="UP001497516"/>
    </source>
</evidence>